<sequence length="699" mass="80136">MHQRRWIELFSDYDCEIRYHLGKANVLADALRMKKDIALYVSKCLTCLKVKDEHQRTSSGHDPIWVIIDRLTKSSHFLPMREDYKMDRLARLHLNEIMARHGVPISIISDRDSCFTLRFWQSMQDALGTQLDMSTTYHPQTDGQSERIIQTLEDMLRACVLDFGGSWDVHLSLVEFSYNNSYHSSIKDRLKAACDRQISYTDKIRKPLEFSVGDHVLLKVSPWKGVVKRMFSDSKLADLLADLRSFVEDSYFGDCTLGVLFMLLFLNLLDLYHSSFEELICNSQVKDNKIDLLVQQYEQFINSEDETTDNAFARFNTIITSLKALDEDLTSLSLDELIGNLRVHEMIIKKDSEIVKAKGERRSLALKAKKESSDEECLTSGSENEEYAMAVRDFKKFFKRRGRCGDPNHLIGECPKPPKDKNQRAFVEGSWSDSGEEDDEKAKDKTCLVAQASNENKQLKKAKRKLERELSELKEKLSTLEKNKRVDLKCTNCQSLKIDNEKLKEEALKLTQFEKSTQSLNELLSNQKPFSDKLGLGFNSFEASTSGIKEIKFVKSQNETPSGGDPPNTEGGPHKDHTAPKTSPLVDDDLDEVEAIKDTEKKNLENDIEDETLEIDEVVNIKESRNHPLEHVIGNLNQRTLRNKLEENGVVSRNKARLVAQSYNQQEGIDYDETYAPIAMLESIRILLAYACDLYYKLF</sequence>
<gene>
    <name evidence="4" type="ORF">Tco_0842140</name>
</gene>
<evidence type="ECO:0000256" key="2">
    <source>
        <dbReference type="SAM" id="MobiDB-lite"/>
    </source>
</evidence>
<evidence type="ECO:0000259" key="3">
    <source>
        <dbReference type="PROSITE" id="PS50994"/>
    </source>
</evidence>
<comment type="caution">
    <text evidence="4">The sequence shown here is derived from an EMBL/GenBank/DDBJ whole genome shotgun (WGS) entry which is preliminary data.</text>
</comment>
<feature type="region of interest" description="Disordered" evidence="2">
    <location>
        <begin position="557"/>
        <end position="589"/>
    </location>
</feature>
<evidence type="ECO:0000313" key="4">
    <source>
        <dbReference type="EMBL" id="GJT07678.1"/>
    </source>
</evidence>
<dbReference type="InterPro" id="IPR012337">
    <property type="entry name" value="RNaseH-like_sf"/>
</dbReference>
<dbReference type="PROSITE" id="PS50994">
    <property type="entry name" value="INTEGRASE"/>
    <property type="match status" value="1"/>
</dbReference>
<dbReference type="Gene3D" id="3.30.420.10">
    <property type="entry name" value="Ribonuclease H-like superfamily/Ribonuclease H"/>
    <property type="match status" value="1"/>
</dbReference>
<protein>
    <submittedName>
        <fullName evidence="4">Copia protein</fullName>
    </submittedName>
</protein>
<proteinExistence type="predicted"/>
<dbReference type="Proteomes" id="UP001151760">
    <property type="component" value="Unassembled WGS sequence"/>
</dbReference>
<feature type="coiled-coil region" evidence="1">
    <location>
        <begin position="442"/>
        <end position="483"/>
    </location>
</feature>
<organism evidence="4 5">
    <name type="scientific">Tanacetum coccineum</name>
    <dbReference type="NCBI Taxonomy" id="301880"/>
    <lineage>
        <taxon>Eukaryota</taxon>
        <taxon>Viridiplantae</taxon>
        <taxon>Streptophyta</taxon>
        <taxon>Embryophyta</taxon>
        <taxon>Tracheophyta</taxon>
        <taxon>Spermatophyta</taxon>
        <taxon>Magnoliopsida</taxon>
        <taxon>eudicotyledons</taxon>
        <taxon>Gunneridae</taxon>
        <taxon>Pentapetalae</taxon>
        <taxon>asterids</taxon>
        <taxon>campanulids</taxon>
        <taxon>Asterales</taxon>
        <taxon>Asteraceae</taxon>
        <taxon>Asteroideae</taxon>
        <taxon>Anthemideae</taxon>
        <taxon>Anthemidinae</taxon>
        <taxon>Tanacetum</taxon>
    </lineage>
</organism>
<dbReference type="InterPro" id="IPR001584">
    <property type="entry name" value="Integrase_cat-core"/>
</dbReference>
<evidence type="ECO:0000313" key="5">
    <source>
        <dbReference type="Proteomes" id="UP001151760"/>
    </source>
</evidence>
<evidence type="ECO:0000256" key="1">
    <source>
        <dbReference type="SAM" id="Coils"/>
    </source>
</evidence>
<feature type="region of interest" description="Disordered" evidence="2">
    <location>
        <begin position="415"/>
        <end position="442"/>
    </location>
</feature>
<reference evidence="4" key="1">
    <citation type="journal article" date="2022" name="Int. J. Mol. Sci.">
        <title>Draft Genome of Tanacetum Coccineum: Genomic Comparison of Closely Related Tanacetum-Family Plants.</title>
        <authorList>
            <person name="Yamashiro T."/>
            <person name="Shiraishi A."/>
            <person name="Nakayama K."/>
            <person name="Satake H."/>
        </authorList>
    </citation>
    <scope>NUCLEOTIDE SEQUENCE</scope>
</reference>
<dbReference type="PANTHER" id="PTHR34072:SF52">
    <property type="entry name" value="RIBONUCLEASE H"/>
    <property type="match status" value="1"/>
</dbReference>
<dbReference type="InterPro" id="IPR036397">
    <property type="entry name" value="RNaseH_sf"/>
</dbReference>
<dbReference type="SUPFAM" id="SSF53098">
    <property type="entry name" value="Ribonuclease H-like"/>
    <property type="match status" value="1"/>
</dbReference>
<dbReference type="PANTHER" id="PTHR34072">
    <property type="entry name" value="ENZYMATIC POLYPROTEIN-RELATED"/>
    <property type="match status" value="1"/>
</dbReference>
<feature type="domain" description="Integrase catalytic" evidence="3">
    <location>
        <begin position="66"/>
        <end position="215"/>
    </location>
</feature>
<reference evidence="4" key="2">
    <citation type="submission" date="2022-01" db="EMBL/GenBank/DDBJ databases">
        <authorList>
            <person name="Yamashiro T."/>
            <person name="Shiraishi A."/>
            <person name="Satake H."/>
            <person name="Nakayama K."/>
        </authorList>
    </citation>
    <scope>NUCLEOTIDE SEQUENCE</scope>
</reference>
<dbReference type="Pfam" id="PF07727">
    <property type="entry name" value="RVT_2"/>
    <property type="match status" value="1"/>
</dbReference>
<dbReference type="EMBL" id="BQNB010012771">
    <property type="protein sequence ID" value="GJT07678.1"/>
    <property type="molecule type" value="Genomic_DNA"/>
</dbReference>
<dbReference type="InterPro" id="IPR013103">
    <property type="entry name" value="RVT_2"/>
</dbReference>
<keyword evidence="5" id="KW-1185">Reference proteome</keyword>
<name>A0ABQ5B1R3_9ASTR</name>
<accession>A0ABQ5B1R3</accession>
<keyword evidence="1" id="KW-0175">Coiled coil</keyword>